<keyword evidence="5" id="KW-1185">Reference proteome</keyword>
<evidence type="ECO:0000256" key="1">
    <source>
        <dbReference type="SAM" id="Phobius"/>
    </source>
</evidence>
<organism evidence="3 4">
    <name type="scientific">Pseudoduganella flava</name>
    <dbReference type="NCBI Taxonomy" id="871742"/>
    <lineage>
        <taxon>Bacteria</taxon>
        <taxon>Pseudomonadati</taxon>
        <taxon>Pseudomonadota</taxon>
        <taxon>Betaproteobacteria</taxon>
        <taxon>Burkholderiales</taxon>
        <taxon>Oxalobacteraceae</taxon>
        <taxon>Telluria group</taxon>
        <taxon>Pseudoduganella</taxon>
    </lineage>
</organism>
<reference evidence="3" key="2">
    <citation type="submission" date="2019-07" db="EMBL/GenBank/DDBJ databases">
        <authorList>
            <person name="Whitman W."/>
            <person name="Huntemann M."/>
            <person name="Clum A."/>
            <person name="Pillay M."/>
            <person name="Palaniappan K."/>
            <person name="Varghese N."/>
            <person name="Mikhailova N."/>
            <person name="Stamatis D."/>
            <person name="Reddy T."/>
            <person name="Daum C."/>
            <person name="Shapiro N."/>
            <person name="Ivanova N."/>
            <person name="Kyrpides N."/>
            <person name="Woyke T."/>
        </authorList>
    </citation>
    <scope>NUCLEOTIDE SEQUENCE</scope>
    <source>
        <strain evidence="3">CGMCC 1.10685</strain>
    </source>
</reference>
<dbReference type="Proteomes" id="UP000315112">
    <property type="component" value="Unassembled WGS sequence"/>
</dbReference>
<dbReference type="Proteomes" id="UP000437862">
    <property type="component" value="Chromosome"/>
</dbReference>
<dbReference type="AlphaFoldDB" id="A0A562PTF9"/>
<dbReference type="RefSeq" id="WP_145875757.1">
    <property type="nucleotide sequence ID" value="NZ_CP046904.1"/>
</dbReference>
<reference evidence="3 4" key="1">
    <citation type="journal article" date="2015" name="Stand. Genomic Sci.">
        <title>Genomic Encyclopedia of Bacterial and Archaeal Type Strains, Phase III: the genomes of soil and plant-associated and newly described type strains.</title>
        <authorList>
            <person name="Whitman W.B."/>
            <person name="Woyke T."/>
            <person name="Klenk H.P."/>
            <person name="Zhou Y."/>
            <person name="Lilburn T.G."/>
            <person name="Beck B.J."/>
            <person name="De Vos P."/>
            <person name="Vandamme P."/>
            <person name="Eisen J.A."/>
            <person name="Garrity G."/>
            <person name="Hugenholtz P."/>
            <person name="Kyrpides N.C."/>
        </authorList>
    </citation>
    <scope>NUCLEOTIDE SEQUENCE [LARGE SCALE GENOMIC DNA]</scope>
    <source>
        <strain evidence="3 4">CGMCC 1.10685</strain>
    </source>
</reference>
<keyword evidence="1" id="KW-0472">Membrane</keyword>
<evidence type="ECO:0000313" key="4">
    <source>
        <dbReference type="Proteomes" id="UP000315112"/>
    </source>
</evidence>
<accession>A0A562PTF9</accession>
<dbReference type="EMBL" id="VLKW01000004">
    <property type="protein sequence ID" value="TWI47721.1"/>
    <property type="molecule type" value="Genomic_DNA"/>
</dbReference>
<evidence type="ECO:0000313" key="2">
    <source>
        <dbReference type="EMBL" id="QGZ39013.1"/>
    </source>
</evidence>
<dbReference type="OrthoDB" id="3536934at2"/>
<dbReference type="EMBL" id="CP046904">
    <property type="protein sequence ID" value="QGZ39013.1"/>
    <property type="molecule type" value="Genomic_DNA"/>
</dbReference>
<proteinExistence type="predicted"/>
<feature type="transmembrane region" description="Helical" evidence="1">
    <location>
        <begin position="21"/>
        <end position="45"/>
    </location>
</feature>
<gene>
    <name evidence="2" type="ORF">GO485_08090</name>
    <name evidence="3" type="ORF">IP92_02782</name>
</gene>
<keyword evidence="1" id="KW-0812">Transmembrane</keyword>
<name>A0A562PTF9_9BURK</name>
<evidence type="ECO:0000313" key="5">
    <source>
        <dbReference type="Proteomes" id="UP000437862"/>
    </source>
</evidence>
<evidence type="ECO:0000313" key="3">
    <source>
        <dbReference type="EMBL" id="TWI47721.1"/>
    </source>
</evidence>
<protein>
    <submittedName>
        <fullName evidence="3">Uncharacterized protein</fullName>
    </submittedName>
</protein>
<sequence>MQAWTAWLAGTPVARAMRDGVWLYPAVETVHIIGFAVLVGAVAMFDLRVLGFAHCLLVRILCESVALLGLLFVMATKSGFGSRPLWRCFADFIRRLNMPDLTQ</sequence>
<feature type="transmembrane region" description="Helical" evidence="1">
    <location>
        <begin position="51"/>
        <end position="73"/>
    </location>
</feature>
<keyword evidence="1" id="KW-1133">Transmembrane helix</keyword>
<reference evidence="2 5" key="3">
    <citation type="submission" date="2019-12" db="EMBL/GenBank/DDBJ databases">
        <title>Draft Genome Sequences of Six Type Strains of the Genus Massilia.</title>
        <authorList>
            <person name="Miess H."/>
            <person name="Frediansyah A."/>
            <person name="Goeker M."/>
            <person name="Gross H."/>
        </authorList>
    </citation>
    <scope>NUCLEOTIDE SEQUENCE [LARGE SCALE GENOMIC DNA]</scope>
    <source>
        <strain evidence="2 5">DSM 26639</strain>
    </source>
</reference>